<dbReference type="Pfam" id="PF04273">
    <property type="entry name" value="BLH_phosphatase"/>
    <property type="match status" value="1"/>
</dbReference>
<dbReference type="InterPro" id="IPR029021">
    <property type="entry name" value="Prot-tyrosine_phosphatase-like"/>
</dbReference>
<feature type="domain" description="Beta-lactamase hydrolase-like protein phosphatase-like" evidence="1">
    <location>
        <begin position="14"/>
        <end position="115"/>
    </location>
</feature>
<dbReference type="InterPro" id="IPR005939">
    <property type="entry name" value="BLH_phosphatase-like"/>
</dbReference>
<evidence type="ECO:0000259" key="1">
    <source>
        <dbReference type="Pfam" id="PF04273"/>
    </source>
</evidence>
<reference evidence="2 3" key="1">
    <citation type="submission" date="2018-12" db="EMBL/GenBank/DDBJ databases">
        <authorList>
            <person name="Criscuolo A."/>
        </authorList>
    </citation>
    <scope>NUCLEOTIDE SEQUENCE [LARGE SCALE GENOMIC DNA]</scope>
    <source>
        <strain evidence="2">ACIP1116281</strain>
    </source>
</reference>
<dbReference type="AlphaFoldDB" id="A0A447I8E2"/>
<keyword evidence="2" id="KW-0378">Hydrolase</keyword>
<evidence type="ECO:0000313" key="3">
    <source>
        <dbReference type="Proteomes" id="UP000268844"/>
    </source>
</evidence>
<organism evidence="2 3">
    <name type="scientific">Devosia equisanguinis</name>
    <dbReference type="NCBI Taxonomy" id="2490941"/>
    <lineage>
        <taxon>Bacteria</taxon>
        <taxon>Pseudomonadati</taxon>
        <taxon>Pseudomonadota</taxon>
        <taxon>Alphaproteobacteria</taxon>
        <taxon>Hyphomicrobiales</taxon>
        <taxon>Devosiaceae</taxon>
        <taxon>Devosia</taxon>
    </lineage>
</organism>
<dbReference type="Proteomes" id="UP000268844">
    <property type="component" value="Unassembled WGS sequence"/>
</dbReference>
<protein>
    <submittedName>
        <fullName evidence="2">Beta-lactamase hydrolase-like protein</fullName>
        <ecNumber evidence="2">3.-.-.-</ecNumber>
    </submittedName>
</protein>
<keyword evidence="3" id="KW-1185">Reference proteome</keyword>
<proteinExistence type="predicted"/>
<dbReference type="SUPFAM" id="SSF52799">
    <property type="entry name" value="(Phosphotyrosine protein) phosphatases II"/>
    <property type="match status" value="1"/>
</dbReference>
<sequence>MFSFFKPKSKSMTIRKISDDFSATGQITPDQVKATAEAGFKSILCARPDDEEPGQPSFADVAKAAEEQGIAIVHVPVSGMLGEGQIIRFHDAWASMPKPMLGYCRSGARAGSLYATLNQ</sequence>
<dbReference type="GO" id="GO:0016787">
    <property type="term" value="F:hydrolase activity"/>
    <property type="evidence" value="ECO:0007669"/>
    <property type="project" value="UniProtKB-KW"/>
</dbReference>
<name>A0A447I8E2_9HYPH</name>
<evidence type="ECO:0000313" key="2">
    <source>
        <dbReference type="EMBL" id="VDS03782.1"/>
    </source>
</evidence>
<dbReference type="EMBL" id="UZWD01000015">
    <property type="protein sequence ID" value="VDS03782.1"/>
    <property type="molecule type" value="Genomic_DNA"/>
</dbReference>
<dbReference type="Gene3D" id="3.90.190.10">
    <property type="entry name" value="Protein tyrosine phosphatase superfamily"/>
    <property type="match status" value="1"/>
</dbReference>
<gene>
    <name evidence="2" type="primary">blh_2</name>
    <name evidence="2" type="ORF">DEVEQU_00911</name>
</gene>
<dbReference type="EC" id="3.-.-.-" evidence="2"/>
<accession>A0A447I8E2</accession>